<reference evidence="7" key="1">
    <citation type="journal article" date="2014" name="Genome Biol. Evol.">
        <title>Pangenome evidence for extensive interdomain horizontal transfer affecting lineage core and shell genes in uncultured planktonic thaumarchaeota and euryarchaeota.</title>
        <authorList>
            <person name="Deschamps P."/>
            <person name="Zivanovic Y."/>
            <person name="Moreira D."/>
            <person name="Rodriguez-Valera F."/>
            <person name="Lopez-Garcia P."/>
        </authorList>
    </citation>
    <scope>NUCLEOTIDE SEQUENCE</scope>
</reference>
<dbReference type="Gene3D" id="3.20.20.70">
    <property type="entry name" value="Aldolase class I"/>
    <property type="match status" value="1"/>
</dbReference>
<dbReference type="SMART" id="SM00729">
    <property type="entry name" value="Elp3"/>
    <property type="match status" value="1"/>
</dbReference>
<dbReference type="InterPro" id="IPR006638">
    <property type="entry name" value="Elp3/MiaA/NifB-like_rSAM"/>
</dbReference>
<evidence type="ECO:0000256" key="3">
    <source>
        <dbReference type="ARBA" id="ARBA00023004"/>
    </source>
</evidence>
<feature type="region of interest" description="Disordered" evidence="5">
    <location>
        <begin position="1"/>
        <end position="22"/>
    </location>
</feature>
<keyword evidence="3" id="KW-0408">Iron</keyword>
<dbReference type="SUPFAM" id="SSF102114">
    <property type="entry name" value="Radical SAM enzymes"/>
    <property type="match status" value="1"/>
</dbReference>
<proteinExistence type="predicted"/>
<feature type="domain" description="Radical SAM core" evidence="6">
    <location>
        <begin position="27"/>
        <end position="239"/>
    </location>
</feature>
<keyword evidence="2" id="KW-0479">Metal-binding</keyword>
<dbReference type="Pfam" id="PF04055">
    <property type="entry name" value="Radical_SAM"/>
    <property type="match status" value="1"/>
</dbReference>
<keyword evidence="7" id="KW-0456">Lyase</keyword>
<organism evidence="7">
    <name type="scientific">uncultured marine group II/III euryarchaeote KM3_14_H03</name>
    <dbReference type="NCBI Taxonomy" id="1457891"/>
    <lineage>
        <taxon>Archaea</taxon>
        <taxon>Methanobacteriati</taxon>
        <taxon>Methanobacteriota</taxon>
        <taxon>environmental samples</taxon>
    </lineage>
</organism>
<evidence type="ECO:0000256" key="5">
    <source>
        <dbReference type="SAM" id="MobiDB-lite"/>
    </source>
</evidence>
<dbReference type="InterPro" id="IPR040087">
    <property type="entry name" value="MJ0021-like"/>
</dbReference>
<dbReference type="GO" id="GO:0046872">
    <property type="term" value="F:metal ion binding"/>
    <property type="evidence" value="ECO:0007669"/>
    <property type="project" value="UniProtKB-KW"/>
</dbReference>
<dbReference type="InterPro" id="IPR007197">
    <property type="entry name" value="rSAM"/>
</dbReference>
<keyword evidence="7" id="KW-0670">Pyruvate</keyword>
<evidence type="ECO:0000259" key="6">
    <source>
        <dbReference type="PROSITE" id="PS51918"/>
    </source>
</evidence>
<dbReference type="AlphaFoldDB" id="A0A075GDS8"/>
<keyword evidence="1" id="KW-0949">S-adenosyl-L-methionine</keyword>
<name>A0A075GDS8_9EURY</name>
<dbReference type="SFLD" id="SFLDS00029">
    <property type="entry name" value="Radical_SAM"/>
    <property type="match status" value="1"/>
</dbReference>
<dbReference type="GO" id="GO:0051536">
    <property type="term" value="F:iron-sulfur cluster binding"/>
    <property type="evidence" value="ECO:0007669"/>
    <property type="project" value="UniProtKB-KW"/>
</dbReference>
<evidence type="ECO:0000256" key="1">
    <source>
        <dbReference type="ARBA" id="ARBA00022691"/>
    </source>
</evidence>
<dbReference type="PANTHER" id="PTHR43288">
    <property type="entry name" value="BIOTIN SYNTHASE-RELATED PROTEIN, RADICAL SAM SUPERFAMILY"/>
    <property type="match status" value="1"/>
</dbReference>
<dbReference type="EMBL" id="KF900631">
    <property type="protein sequence ID" value="AIF01799.1"/>
    <property type="molecule type" value="Genomic_DNA"/>
</dbReference>
<dbReference type="InterPro" id="IPR013785">
    <property type="entry name" value="Aldolase_TIM"/>
</dbReference>
<dbReference type="CDD" id="cd01335">
    <property type="entry name" value="Radical_SAM"/>
    <property type="match status" value="1"/>
</dbReference>
<dbReference type="PROSITE" id="PS51918">
    <property type="entry name" value="RADICAL_SAM"/>
    <property type="match status" value="1"/>
</dbReference>
<dbReference type="SFLD" id="SFLDG01108">
    <property type="entry name" value="Uncharacterised_Radical_SAM_Su"/>
    <property type="match status" value="1"/>
</dbReference>
<evidence type="ECO:0000313" key="7">
    <source>
        <dbReference type="EMBL" id="AIF01799.1"/>
    </source>
</evidence>
<dbReference type="GO" id="GO:0016829">
    <property type="term" value="F:lyase activity"/>
    <property type="evidence" value="ECO:0007669"/>
    <property type="project" value="UniProtKB-KW"/>
</dbReference>
<keyword evidence="4" id="KW-0411">Iron-sulfur</keyword>
<protein>
    <submittedName>
        <fullName evidence="7">Putative conserved protein related to pyruvate formate-lyase activating enzyme</fullName>
    </submittedName>
</protein>
<dbReference type="InterPro" id="IPR058240">
    <property type="entry name" value="rSAM_sf"/>
</dbReference>
<accession>A0A075GDS8</accession>
<evidence type="ECO:0000256" key="2">
    <source>
        <dbReference type="ARBA" id="ARBA00022723"/>
    </source>
</evidence>
<sequence>MSFSLPLSQTDTLPEAPDEGDSEGCIQCQMGSKLVLFITGNCHWRCDYCPLSETRRDIDHMFANERRCEDFDAVIEEARAMRATGAGITGGDPLMARERTLEGIRTLKEEFGPSFHLHMYTSIPFRAEWASEFAEAGLDEIRFHLLDLEAEEYREVIAACSDAGIETGVELPCEPDKESELVQLLEDLREFSINFLNLNELEITVGNHDNMELRGFNLSTEITAGAEGSSELAQMLRDRVNSAANGLPDPADSVAREPYGFHVKFCTAVYKDAGQLRRRFERRGEATISPHETLTEDSTLMFGAVYASTENQAHWIEEITEITGLPQRFMLWDPEEERIELPLVIAESIAEEVDAPVAMVEVTPTFDRMEVTVVWLNDSS</sequence>
<feature type="compositionally biased region" description="Polar residues" evidence="5">
    <location>
        <begin position="1"/>
        <end position="12"/>
    </location>
</feature>
<evidence type="ECO:0000256" key="4">
    <source>
        <dbReference type="ARBA" id="ARBA00023014"/>
    </source>
</evidence>
<dbReference type="PANTHER" id="PTHR43288:SF1">
    <property type="entry name" value="GLYCYL-RADICAL ENZYME ACTIVATING ENZYME MJ0021-RELATED"/>
    <property type="match status" value="1"/>
</dbReference>